<proteinExistence type="predicted"/>
<dbReference type="Proteomes" id="UP000202888">
    <property type="component" value="Segment"/>
</dbReference>
<dbReference type="RefSeq" id="YP_009201326.1">
    <property type="nucleotide sequence ID" value="NC_028829.1"/>
</dbReference>
<keyword evidence="2" id="KW-1185">Reference proteome</keyword>
<dbReference type="EMBL" id="KP671755">
    <property type="protein sequence ID" value="AJT61064.1"/>
    <property type="molecule type" value="Genomic_DNA"/>
</dbReference>
<evidence type="ECO:0000313" key="2">
    <source>
        <dbReference type="Proteomes" id="UP000202888"/>
    </source>
</evidence>
<dbReference type="OrthoDB" id="17429at10239"/>
<name>A0A0D4DAT6_9CAUD</name>
<evidence type="ECO:0000313" key="1">
    <source>
        <dbReference type="EMBL" id="AJT61064.1"/>
    </source>
</evidence>
<reference evidence="1 2" key="1">
    <citation type="journal article" date="2016" name="Genom Data">
        <title>Complete genome sequence of a giant Vibrio phage ValKK3 infecting Vibrio alginolyticus.</title>
        <authorList>
            <person name="Lal T.M."/>
            <person name="Sano M."/>
            <person name="Hatai K."/>
            <person name="Ransangan J."/>
        </authorList>
    </citation>
    <scope>NUCLEOTIDE SEQUENCE [LARGE SCALE GENOMIC DNA]</scope>
</reference>
<dbReference type="KEGG" id="vg:26628549"/>
<dbReference type="GeneID" id="26628549"/>
<protein>
    <submittedName>
        <fullName evidence="1">Uncharacterized protein</fullName>
    </submittedName>
</protein>
<sequence>MTDQTKFDIKFAEIKVVYSMRAEHQKVAMRLEDGTIMLHEVLFMDSKGSYCESRKLWSTTVEKKCAWPGYESAQLIDKIKAASKVSLKHWRAASEADYENFRLIESFEG</sequence>
<organism evidence="1 2">
    <name type="scientific">Vibrio phage ValKK3</name>
    <dbReference type="NCBI Taxonomy" id="1610855"/>
    <lineage>
        <taxon>Viruses</taxon>
        <taxon>Duplodnaviria</taxon>
        <taxon>Heunggongvirae</taxon>
        <taxon>Uroviricota</taxon>
        <taxon>Caudoviricetes</taxon>
        <taxon>Pantevenvirales</taxon>
        <taxon>Straboviridae</taxon>
        <taxon>Schizotequatrovirus</taxon>
        <taxon>Schizotequatrovirus valkk3</taxon>
    </lineage>
</organism>
<accession>A0A0D4DAT6</accession>